<organism evidence="3 4">
    <name type="scientific">Mollisia scopiformis</name>
    <name type="common">Conifer needle endophyte fungus</name>
    <name type="synonym">Phialocephala scopiformis</name>
    <dbReference type="NCBI Taxonomy" id="149040"/>
    <lineage>
        <taxon>Eukaryota</taxon>
        <taxon>Fungi</taxon>
        <taxon>Dikarya</taxon>
        <taxon>Ascomycota</taxon>
        <taxon>Pezizomycotina</taxon>
        <taxon>Leotiomycetes</taxon>
        <taxon>Helotiales</taxon>
        <taxon>Mollisiaceae</taxon>
        <taxon>Mollisia</taxon>
    </lineage>
</organism>
<dbReference type="AlphaFoldDB" id="A0A132B8N1"/>
<accession>A0A132B8N1</accession>
<name>A0A132B8N1_MOLSC</name>
<dbReference type="RefSeq" id="XP_018063117.1">
    <property type="nucleotide sequence ID" value="XM_018221623.1"/>
</dbReference>
<dbReference type="OrthoDB" id="3533870at2759"/>
<feature type="region of interest" description="Disordered" evidence="1">
    <location>
        <begin position="1"/>
        <end position="54"/>
    </location>
</feature>
<dbReference type="Proteomes" id="UP000070700">
    <property type="component" value="Unassembled WGS sequence"/>
</dbReference>
<reference evidence="3 4" key="1">
    <citation type="submission" date="2015-10" db="EMBL/GenBank/DDBJ databases">
        <title>Full genome of DAOMC 229536 Phialocephala scopiformis, a fungal endophyte of spruce producing the potent anti-insectan compound rugulosin.</title>
        <authorList>
            <consortium name="DOE Joint Genome Institute"/>
            <person name="Walker A.K."/>
            <person name="Frasz S.L."/>
            <person name="Seifert K.A."/>
            <person name="Miller J.D."/>
            <person name="Mondo S.J."/>
            <person name="Labutti K."/>
            <person name="Lipzen A."/>
            <person name="Dockter R."/>
            <person name="Kennedy M."/>
            <person name="Grigoriev I.V."/>
            <person name="Spatafora J.W."/>
        </authorList>
    </citation>
    <scope>NUCLEOTIDE SEQUENCE [LARGE SCALE GENOMIC DNA]</scope>
    <source>
        <strain evidence="3 4">CBS 120377</strain>
    </source>
</reference>
<dbReference type="KEGG" id="psco:LY89DRAFT_764097"/>
<evidence type="ECO:0000313" key="3">
    <source>
        <dbReference type="EMBL" id="KUJ08762.1"/>
    </source>
</evidence>
<feature type="transmembrane region" description="Helical" evidence="2">
    <location>
        <begin position="98"/>
        <end position="119"/>
    </location>
</feature>
<gene>
    <name evidence="3" type="ORF">LY89DRAFT_764097</name>
</gene>
<sequence>MADSSETHSLSKEGASEYAPQADMTAGQSSTTGASKNLHSAPISPPDYGTQDGYEMQSLPRLVNQSPAALPVPPPQVQAYEEPFNFNFYRPKKDIRTYLLSLVFLLALALVAVATVFGVKFANLKQQMKDQPKAQNTTLTVYSTDSTSFLSTYTSTASTTLSTTASTTLSKTLLTTLVESFTLPPVTTVSTQTDSTTLLSTVSTTESTTYSTTDSITLSMTLTQSVTLPPVTAVSTLVQQTTIVQISTLQTTLPTATTQLSTVTATSTLSTIQPSAVSACWVLLDDICNNSTQVPPDLTNDGFGNCSTIYRFFYCGLINHLEAIGDLILPADSSPICGGMKEFCNSNEANSTEALVEPPAPPEIRIILASTGIEQVSGGTNTTTLAKLAEHTSI</sequence>
<evidence type="ECO:0000256" key="2">
    <source>
        <dbReference type="SAM" id="Phobius"/>
    </source>
</evidence>
<feature type="compositionally biased region" description="Basic and acidic residues" evidence="1">
    <location>
        <begin position="1"/>
        <end position="15"/>
    </location>
</feature>
<evidence type="ECO:0000256" key="1">
    <source>
        <dbReference type="SAM" id="MobiDB-lite"/>
    </source>
</evidence>
<dbReference type="InParanoid" id="A0A132B8N1"/>
<evidence type="ECO:0000313" key="4">
    <source>
        <dbReference type="Proteomes" id="UP000070700"/>
    </source>
</evidence>
<proteinExistence type="predicted"/>
<protein>
    <submittedName>
        <fullName evidence="3">Uncharacterized protein</fullName>
    </submittedName>
</protein>
<dbReference type="GeneID" id="28831349"/>
<dbReference type="EMBL" id="KQ947434">
    <property type="protein sequence ID" value="KUJ08762.1"/>
    <property type="molecule type" value="Genomic_DNA"/>
</dbReference>
<keyword evidence="2" id="KW-0472">Membrane</keyword>
<feature type="compositionally biased region" description="Polar residues" evidence="1">
    <location>
        <begin position="26"/>
        <end position="38"/>
    </location>
</feature>
<keyword evidence="2" id="KW-0812">Transmembrane</keyword>
<keyword evidence="2" id="KW-1133">Transmembrane helix</keyword>
<keyword evidence="4" id="KW-1185">Reference proteome</keyword>